<evidence type="ECO:0000313" key="1">
    <source>
        <dbReference type="EMBL" id="GFD11169.1"/>
    </source>
</evidence>
<dbReference type="AlphaFoldDB" id="A0A699TPM4"/>
<accession>A0A699TPM4</accession>
<proteinExistence type="predicted"/>
<sequence length="208" mass="23599">AALLDHGSRYHPPPSPAISSSPIHLVTLAATSLRRRSMPPPPINHPLSPCTTNYTNRRCLTRIYHHRRHHNDSGGFSSRFRRRGGDVGGGLATTTTVKLMKLQISCLFFHAWWLDRPYYGIFNLVLIDLICCRIGAVRRQTPIVVAVERWYSHHSRTMWCRALAAQPLRCLAKLSHLTPSLWRRPSRLWPQQPPQPHHGGVGLVVVIP</sequence>
<dbReference type="EMBL" id="BKCJ011257304">
    <property type="protein sequence ID" value="GFD11169.1"/>
    <property type="molecule type" value="Genomic_DNA"/>
</dbReference>
<organism evidence="1">
    <name type="scientific">Tanacetum cinerariifolium</name>
    <name type="common">Dalmatian daisy</name>
    <name type="synonym">Chrysanthemum cinerariifolium</name>
    <dbReference type="NCBI Taxonomy" id="118510"/>
    <lineage>
        <taxon>Eukaryota</taxon>
        <taxon>Viridiplantae</taxon>
        <taxon>Streptophyta</taxon>
        <taxon>Embryophyta</taxon>
        <taxon>Tracheophyta</taxon>
        <taxon>Spermatophyta</taxon>
        <taxon>Magnoliopsida</taxon>
        <taxon>eudicotyledons</taxon>
        <taxon>Gunneridae</taxon>
        <taxon>Pentapetalae</taxon>
        <taxon>asterids</taxon>
        <taxon>campanulids</taxon>
        <taxon>Asterales</taxon>
        <taxon>Asteraceae</taxon>
        <taxon>Asteroideae</taxon>
        <taxon>Anthemideae</taxon>
        <taxon>Anthemidinae</taxon>
        <taxon>Tanacetum</taxon>
    </lineage>
</organism>
<comment type="caution">
    <text evidence="1">The sequence shown here is derived from an EMBL/GenBank/DDBJ whole genome shotgun (WGS) entry which is preliminary data.</text>
</comment>
<gene>
    <name evidence="1" type="ORF">Tci_883138</name>
</gene>
<name>A0A699TPM4_TANCI</name>
<protein>
    <submittedName>
        <fullName evidence="1">Uncharacterized protein</fullName>
    </submittedName>
</protein>
<reference evidence="1" key="1">
    <citation type="journal article" date="2019" name="Sci. Rep.">
        <title>Draft genome of Tanacetum cinerariifolium, the natural source of mosquito coil.</title>
        <authorList>
            <person name="Yamashiro T."/>
            <person name="Shiraishi A."/>
            <person name="Satake H."/>
            <person name="Nakayama K."/>
        </authorList>
    </citation>
    <scope>NUCLEOTIDE SEQUENCE</scope>
</reference>
<feature type="non-terminal residue" evidence="1">
    <location>
        <position position="1"/>
    </location>
</feature>